<dbReference type="Proteomes" id="UP001530400">
    <property type="component" value="Unassembled WGS sequence"/>
</dbReference>
<sequence length="738" mass="78195">MSSAVLERSRRATAGKRLASLVGQAAEDDDAFWSHKIWSEGRGGFSSGKTKDDNSSSGGDDGDESSDESSDGEGSYRASDEDSAAAVDQFDSDFDESESSSDEEDVEAELLAQERKDKRAAHLAATGAGRQKPVGKGRGAIKAKRVLGEGWNAGLVLNWFPVGDGVVGSSAVSSAAPLVPVSSAQSAGLTSTVAVPSTAQPLVSVVQSAAIETIQPIQSSLVSQTSILDTDTKLPAAPIPPTQASVQTNSIPSQPVALTKAMVARPESPSRKRNLRAGTLSKTIATVQQSEISDKITKQRSTAAKESAKQGKRHFTQEEMILEALKETEVENNKWILGRKRKKEMDQEEVKQNNSFGSGTVVERFYSRRGGSNVISFMDMERLPDILTRQHNIMQSTTASRGGSPKRKRSNSEGSNKAASDTSSSRVTAKCVITGKEARYRDPKTMLGYHDLEAFKELRRHADAGLLPSSGAKSNRGKKLQSFPKDRTMMASTSAKASVKVVVTQNGTPVSPPEVVAEMAKSNVAITSQTPSVDAFPTKRGPPVLPEGVGTSNTVQTVSNVLPLKSTNSNTAVLANQALSNSIIAVPMTVSSTNNNDNTTPVSPARKSPRKPKPSAKVLAEAANSQRLLQTDSNLSSNNMNIQPRDETAEESNTIQLSVNNGLPKIGCGIPDKSKNEDSPTAIGNTQSIIPPRNEIVQSSADLSNSNGAKKTIEKANESGPRNGSSETANLSNKEIAA</sequence>
<feature type="compositionally biased region" description="Polar residues" evidence="2">
    <location>
        <begin position="412"/>
        <end position="427"/>
    </location>
</feature>
<dbReference type="Pfam" id="PF08265">
    <property type="entry name" value="YL1_C"/>
    <property type="match status" value="1"/>
</dbReference>
<feature type="compositionally biased region" description="Polar residues" evidence="2">
    <location>
        <begin position="720"/>
        <end position="738"/>
    </location>
</feature>
<dbReference type="EMBL" id="JALLPJ020000631">
    <property type="protein sequence ID" value="KAL3786908.1"/>
    <property type="molecule type" value="Genomic_DNA"/>
</dbReference>
<name>A0ABD3PFN0_9STRA</name>
<dbReference type="SMART" id="SM00993">
    <property type="entry name" value="YL1_C"/>
    <property type="match status" value="1"/>
</dbReference>
<comment type="similarity">
    <text evidence="1">Belongs to the VPS72/YL1 family.</text>
</comment>
<feature type="region of interest" description="Disordered" evidence="2">
    <location>
        <begin position="590"/>
        <end position="618"/>
    </location>
</feature>
<evidence type="ECO:0000256" key="1">
    <source>
        <dbReference type="ARBA" id="ARBA00006832"/>
    </source>
</evidence>
<dbReference type="PANTHER" id="PTHR13275">
    <property type="entry name" value="YL-1 PROTEIN TRANSCRIPTION FACTOR-LIKE 1"/>
    <property type="match status" value="1"/>
</dbReference>
<feature type="compositionally biased region" description="Acidic residues" evidence="2">
    <location>
        <begin position="60"/>
        <end position="71"/>
    </location>
</feature>
<gene>
    <name evidence="4" type="ORF">ACHAWO_011195</name>
</gene>
<feature type="region of interest" description="Disordered" evidence="2">
    <location>
        <begin position="672"/>
        <end position="738"/>
    </location>
</feature>
<dbReference type="InterPro" id="IPR013272">
    <property type="entry name" value="Vps72/YL1_C"/>
</dbReference>
<comment type="caution">
    <text evidence="4">The sequence shown here is derived from an EMBL/GenBank/DDBJ whole genome shotgun (WGS) entry which is preliminary data.</text>
</comment>
<evidence type="ECO:0000259" key="3">
    <source>
        <dbReference type="SMART" id="SM00993"/>
    </source>
</evidence>
<feature type="compositionally biased region" description="Polar residues" evidence="2">
    <location>
        <begin position="696"/>
        <end position="709"/>
    </location>
</feature>
<feature type="compositionally biased region" description="Acidic residues" evidence="2">
    <location>
        <begin position="90"/>
        <end position="108"/>
    </location>
</feature>
<proteinExistence type="inferred from homology"/>
<keyword evidence="5" id="KW-1185">Reference proteome</keyword>
<evidence type="ECO:0000313" key="5">
    <source>
        <dbReference type="Proteomes" id="UP001530400"/>
    </source>
</evidence>
<feature type="region of interest" description="Disordered" evidence="2">
    <location>
        <begin position="1"/>
        <end position="137"/>
    </location>
</feature>
<feature type="domain" description="Vps72/YL1 C-terminal" evidence="3">
    <location>
        <begin position="429"/>
        <end position="458"/>
    </location>
</feature>
<organism evidence="4 5">
    <name type="scientific">Cyclotella atomus</name>
    <dbReference type="NCBI Taxonomy" id="382360"/>
    <lineage>
        <taxon>Eukaryota</taxon>
        <taxon>Sar</taxon>
        <taxon>Stramenopiles</taxon>
        <taxon>Ochrophyta</taxon>
        <taxon>Bacillariophyta</taxon>
        <taxon>Coscinodiscophyceae</taxon>
        <taxon>Thalassiosirophycidae</taxon>
        <taxon>Stephanodiscales</taxon>
        <taxon>Stephanodiscaceae</taxon>
        <taxon>Cyclotella</taxon>
    </lineage>
</organism>
<dbReference type="AlphaFoldDB" id="A0ABD3PFN0"/>
<feature type="compositionally biased region" description="Low complexity" evidence="2">
    <location>
        <begin position="590"/>
        <end position="606"/>
    </location>
</feature>
<evidence type="ECO:0000313" key="4">
    <source>
        <dbReference type="EMBL" id="KAL3786908.1"/>
    </source>
</evidence>
<dbReference type="PANTHER" id="PTHR13275:SF4">
    <property type="entry name" value="VACUOLAR PROTEIN SORTING-ASSOCIATED PROTEIN 72 HOMOLOG"/>
    <property type="match status" value="1"/>
</dbReference>
<dbReference type="InterPro" id="IPR046757">
    <property type="entry name" value="YL1_N"/>
</dbReference>
<dbReference type="Pfam" id="PF05764">
    <property type="entry name" value="YL1"/>
    <property type="match status" value="1"/>
</dbReference>
<feature type="region of interest" description="Disordered" evidence="2">
    <location>
        <begin position="394"/>
        <end position="428"/>
    </location>
</feature>
<reference evidence="4 5" key="1">
    <citation type="submission" date="2024-10" db="EMBL/GenBank/DDBJ databases">
        <title>Updated reference genomes for cyclostephanoid diatoms.</title>
        <authorList>
            <person name="Roberts W.R."/>
            <person name="Alverson A.J."/>
        </authorList>
    </citation>
    <scope>NUCLEOTIDE SEQUENCE [LARGE SCALE GENOMIC DNA]</scope>
    <source>
        <strain evidence="4 5">AJA010-31</strain>
    </source>
</reference>
<evidence type="ECO:0000256" key="2">
    <source>
        <dbReference type="SAM" id="MobiDB-lite"/>
    </source>
</evidence>
<accession>A0ABD3PFN0</accession>
<protein>
    <recommendedName>
        <fullName evidence="3">Vps72/YL1 C-terminal domain-containing protein</fullName>
    </recommendedName>
</protein>